<evidence type="ECO:0000256" key="8">
    <source>
        <dbReference type="ARBA" id="ARBA00030117"/>
    </source>
</evidence>
<dbReference type="InterPro" id="IPR031316">
    <property type="entry name" value="FlgM_C"/>
</dbReference>
<dbReference type="InterPro" id="IPR035890">
    <property type="entry name" value="Anti-sigma-28_factor_FlgM_sf"/>
</dbReference>
<keyword evidence="6" id="KW-0804">Transcription</keyword>
<evidence type="ECO:0000313" key="12">
    <source>
        <dbReference type="Proteomes" id="UP000032582"/>
    </source>
</evidence>
<comment type="function">
    <text evidence="7">Responsible for the coupling of flagellin expression to flagellar assembly by preventing expression of the flagellin genes when a component of the middle class of proteins is defective. It negatively regulates flagellar genes by inhibiting the activity of FliA by directly binding to FliA.</text>
</comment>
<feature type="region of interest" description="Disordered" evidence="9">
    <location>
        <begin position="14"/>
        <end position="41"/>
    </location>
</feature>
<protein>
    <recommendedName>
        <fullName evidence="2">Negative regulator of flagellin synthesis</fullName>
    </recommendedName>
    <alternativeName>
        <fullName evidence="8">Anti-sigma-28 factor</fullName>
    </alternativeName>
</protein>
<proteinExistence type="inferred from homology"/>
<dbReference type="PATRIC" id="fig|582.24.peg.1379"/>
<organism evidence="11 12">
    <name type="scientific">Morganella morganii</name>
    <name type="common">Proteus morganii</name>
    <dbReference type="NCBI Taxonomy" id="582"/>
    <lineage>
        <taxon>Bacteria</taxon>
        <taxon>Pseudomonadati</taxon>
        <taxon>Pseudomonadota</taxon>
        <taxon>Gammaproteobacteria</taxon>
        <taxon>Enterobacterales</taxon>
        <taxon>Morganellaceae</taxon>
        <taxon>Morganella</taxon>
    </lineage>
</organism>
<accession>A0A0D8LC44</accession>
<keyword evidence="4" id="KW-1005">Bacterial flagellum biogenesis</keyword>
<name>A0A0D8LC44_MORMO</name>
<dbReference type="GO" id="GO:0045892">
    <property type="term" value="P:negative regulation of DNA-templated transcription"/>
    <property type="evidence" value="ECO:0007669"/>
    <property type="project" value="InterPro"/>
</dbReference>
<gene>
    <name evidence="11" type="ORF">UA45_04515</name>
</gene>
<dbReference type="NCBIfam" id="TIGR03824">
    <property type="entry name" value="FlgM_jcvi"/>
    <property type="match status" value="1"/>
</dbReference>
<comment type="caution">
    <text evidence="11">The sequence shown here is derived from an EMBL/GenBank/DDBJ whole genome shotgun (WGS) entry which is preliminary data.</text>
</comment>
<dbReference type="SUPFAM" id="SSF101498">
    <property type="entry name" value="Anti-sigma factor FlgM"/>
    <property type="match status" value="1"/>
</dbReference>
<evidence type="ECO:0000256" key="5">
    <source>
        <dbReference type="ARBA" id="ARBA00023015"/>
    </source>
</evidence>
<sequence length="101" mass="11245">MKIAVERLEQVNHLAATQQDPSARNKAAVSEQSASDKNKDASLQVTLSKRISNINTDTTHDVNLENVNKIKMQISEGKYLIDTDEIAQQLVGDIFNLSKTY</sequence>
<dbReference type="EMBL" id="JZSH01000030">
    <property type="protein sequence ID" value="KJF78676.1"/>
    <property type="molecule type" value="Genomic_DNA"/>
</dbReference>
<reference evidence="11 12" key="1">
    <citation type="submission" date="2015-02" db="EMBL/GenBank/DDBJ databases">
        <title>Whole genome shotgun sequencing of cultured foodborne pathogen.</title>
        <authorList>
            <person name="Timme R."/>
            <person name="Allard M.W."/>
            <person name="Strain E."/>
            <person name="Evans P.S."/>
            <person name="Brown E."/>
        </authorList>
    </citation>
    <scope>NUCLEOTIDE SEQUENCE [LARGE SCALE GENOMIC DNA]</scope>
    <source>
        <strain evidence="11 12">GCSL-TSO-24</strain>
    </source>
</reference>
<evidence type="ECO:0000259" key="10">
    <source>
        <dbReference type="Pfam" id="PF04316"/>
    </source>
</evidence>
<dbReference type="Proteomes" id="UP000032582">
    <property type="component" value="Unassembled WGS sequence"/>
</dbReference>
<dbReference type="RefSeq" id="WP_045137881.1">
    <property type="nucleotide sequence ID" value="NZ_JAHOAK010000025.1"/>
</dbReference>
<evidence type="ECO:0000256" key="1">
    <source>
        <dbReference type="ARBA" id="ARBA00005322"/>
    </source>
</evidence>
<keyword evidence="3" id="KW-0678">Repressor</keyword>
<evidence type="ECO:0000256" key="9">
    <source>
        <dbReference type="SAM" id="MobiDB-lite"/>
    </source>
</evidence>
<evidence type="ECO:0000256" key="4">
    <source>
        <dbReference type="ARBA" id="ARBA00022795"/>
    </source>
</evidence>
<evidence type="ECO:0000256" key="7">
    <source>
        <dbReference type="ARBA" id="ARBA00024739"/>
    </source>
</evidence>
<comment type="similarity">
    <text evidence="1">Belongs to the FlgM family.</text>
</comment>
<dbReference type="InterPro" id="IPR007412">
    <property type="entry name" value="FlgM"/>
</dbReference>
<evidence type="ECO:0000256" key="3">
    <source>
        <dbReference type="ARBA" id="ARBA00022491"/>
    </source>
</evidence>
<dbReference type="Pfam" id="PF04316">
    <property type="entry name" value="FlgM"/>
    <property type="match status" value="1"/>
</dbReference>
<evidence type="ECO:0000313" key="11">
    <source>
        <dbReference type="EMBL" id="KJF78676.1"/>
    </source>
</evidence>
<dbReference type="AlphaFoldDB" id="A0A0D8LC44"/>
<feature type="domain" description="Anti-sigma-28 factor FlgM C-terminal" evidence="10">
    <location>
        <begin position="45"/>
        <end position="91"/>
    </location>
</feature>
<keyword evidence="5" id="KW-0805">Transcription regulation</keyword>
<evidence type="ECO:0000256" key="6">
    <source>
        <dbReference type="ARBA" id="ARBA00023163"/>
    </source>
</evidence>
<evidence type="ECO:0000256" key="2">
    <source>
        <dbReference type="ARBA" id="ARBA00017823"/>
    </source>
</evidence>
<dbReference type="GO" id="GO:0044781">
    <property type="term" value="P:bacterial-type flagellum organization"/>
    <property type="evidence" value="ECO:0007669"/>
    <property type="project" value="UniProtKB-KW"/>
</dbReference>